<name>A0AC61RHX0_9BACT</name>
<keyword evidence="2" id="KW-1185">Reference proteome</keyword>
<comment type="caution">
    <text evidence="1">The sequence shown here is derived from an EMBL/GenBank/DDBJ whole genome shotgun (WGS) entry which is preliminary data.</text>
</comment>
<protein>
    <submittedName>
        <fullName evidence="1">Glycosyltransferase family 2 protein</fullName>
    </submittedName>
</protein>
<proteinExistence type="predicted"/>
<dbReference type="Proteomes" id="UP000306319">
    <property type="component" value="Unassembled WGS sequence"/>
</dbReference>
<evidence type="ECO:0000313" key="1">
    <source>
        <dbReference type="EMBL" id="TGY79599.1"/>
    </source>
</evidence>
<sequence length="303" mass="35744">MDEHKYTFTIIIPHYGIPSRLVRLLQSIPRRVDLQIIVVDDCSPQEGIDFLNYIRKNFEYVEYYTTPYNGGGGLARNIGLSKAIGKYVIFADADDFFLPSLNEILDKYKESYADMVIFNALSLDDVSYKLSNRSTHLNKYIDLFKLDSEKGLLNLRYLFGEPWCRIIKREIITSNNIRFRECRVHNDTYFSYTISFYCKDIIIEDTVAYIITNRVNSVSKTSDWSKQELAVDVFAEKNRFLEEKNIRIFDSLIFNPFIKCIKQSNWNELKKLKGIIKKYDYSMNTIFFKFLKLKIQSLLKLKK</sequence>
<dbReference type="EMBL" id="SRYB01000006">
    <property type="protein sequence ID" value="TGY79599.1"/>
    <property type="molecule type" value="Genomic_DNA"/>
</dbReference>
<organism evidence="1 2">
    <name type="scientific">Lepagella muris</name>
    <dbReference type="NCBI Taxonomy" id="3032870"/>
    <lineage>
        <taxon>Bacteria</taxon>
        <taxon>Pseudomonadati</taxon>
        <taxon>Bacteroidota</taxon>
        <taxon>Bacteroidia</taxon>
        <taxon>Bacteroidales</taxon>
        <taxon>Muribaculaceae</taxon>
        <taxon>Lepagella</taxon>
    </lineage>
</organism>
<accession>A0AC61RHX0</accession>
<reference evidence="1" key="1">
    <citation type="submission" date="2019-04" db="EMBL/GenBank/DDBJ databases">
        <title>Microbes associate with the intestines of laboratory mice.</title>
        <authorList>
            <person name="Navarre W."/>
            <person name="Wong E."/>
            <person name="Huang K."/>
            <person name="Tropini C."/>
            <person name="Ng K."/>
            <person name="Yu B."/>
        </authorList>
    </citation>
    <scope>NUCLEOTIDE SEQUENCE</scope>
    <source>
        <strain evidence="1">NM04_E33</strain>
    </source>
</reference>
<evidence type="ECO:0000313" key="2">
    <source>
        <dbReference type="Proteomes" id="UP000306319"/>
    </source>
</evidence>
<gene>
    <name evidence="1" type="ORF">E5331_06210</name>
</gene>